<dbReference type="GO" id="GO:0006302">
    <property type="term" value="P:double-strand break repair"/>
    <property type="evidence" value="ECO:0007669"/>
    <property type="project" value="InterPro"/>
</dbReference>
<keyword evidence="3" id="KW-0378">Hydrolase</keyword>
<dbReference type="Pfam" id="PF13476">
    <property type="entry name" value="AAA_23"/>
    <property type="match status" value="1"/>
</dbReference>
<dbReference type="RefSeq" id="WP_079653458.1">
    <property type="nucleotide sequence ID" value="NZ_LT670846.1"/>
</dbReference>
<dbReference type="OrthoDB" id="9795626at2"/>
<keyword evidence="4" id="KW-1185">Reference proteome</keyword>
<reference evidence="3 4" key="1">
    <citation type="submission" date="2016-11" db="EMBL/GenBank/DDBJ databases">
        <authorList>
            <person name="Jaros S."/>
            <person name="Januszkiewicz K."/>
            <person name="Wedrychowicz H."/>
        </authorList>
    </citation>
    <scope>NUCLEOTIDE SEQUENCE [LARGE SCALE GENOMIC DNA]</scope>
    <source>
        <strain evidence="3 4">DSM 19557</strain>
    </source>
</reference>
<feature type="coiled-coil region" evidence="1">
    <location>
        <begin position="166"/>
        <end position="447"/>
    </location>
</feature>
<proteinExistence type="predicted"/>
<keyword evidence="3" id="KW-0269">Exonuclease</keyword>
<feature type="coiled-coil region" evidence="1">
    <location>
        <begin position="694"/>
        <end position="781"/>
    </location>
</feature>
<protein>
    <submittedName>
        <fullName evidence="3">Exonuclease SbcC</fullName>
    </submittedName>
</protein>
<dbReference type="Pfam" id="PF13558">
    <property type="entry name" value="SbcC_Walker_B"/>
    <property type="match status" value="1"/>
</dbReference>
<sequence length="942" mass="111982">MRPLRLTLEGFTTYKKKQTIDFSNLEFFLIQGKTGAGKTSLLDAMCYALFGRVPRYSQQLPHEEVLSKGSDKVYVEFKFSVKGKEYEVVRYYSRITGRGEVRFYEQGKPLNLKAKQVEERISQILGMGYDVFTKVLVLPQGQFDRFLKPQKQTERRDILNRLIGYEEVLKKLSDRVSQEYHKLEQEIEYMERELEELKSYTVDLYEEKKGRLEETVEAIRQMDIQLRDIQEKLSHLEEIKRKLDELNDLRSKFSLLESRKDEVESLKERIERVEKAKEYESPIKQFKWLSSKLEDLNRQEKELSIKVEKLRSLLEEEVKAFQRYEEEYVKLKEYRKVYDELLQKKEKWERHTKIRNELSTLQLEIHQLKQEILKLEEQISQHASQLDAKKQKIEDLNQSIQEEAELLTEYRLLTSTKTKLENLRKQKEELVRQIDKLQQELSGKEKSLIERILESLRESYRSTGRCLVCGRVEDGHTNLEDTHVVQVDTKLVMKVDEDRNKLEKLKASLERLQEEEKGLLKDLPIDVDKLEEHYQKIVQRLSKIKEDKQTLKTLTEEYEILSHLKAQLEKTLEAKRTALHEKLSRMQALQEEIKQLEDTLGNLTKTSLNQIEEEINNLKELIDTISNNYHEHLEKKNRLESDLKATISRLEEILKSKTSLEEQKLELSPIIYRARTEFGSLEAVEDFLKEKEKLEVWKKQVEDYITEYRTLEEKIKELSELTYSFDHELYNSIKEEYERLSQKHKELVEEKGRLEEQLNNISEKIKRRSELEGKYEKIRRRYELYRLLREDMKSNKFQDFVSKHMLRSVIDRANYYLEKFSPYEFRINNKEELVIYDKTVGAERSVYSLSGGETFLASISLAFGLADVVSDNSPLESMFIDEGFGSLDSETRDNLDDFFELIKQNSNRVVGIISHLEDLAEKFSQRIVVKKHGDYSTVEVYY</sequence>
<keyword evidence="3" id="KW-0540">Nuclease</keyword>
<dbReference type="Proteomes" id="UP000189810">
    <property type="component" value="Chromosome I"/>
</dbReference>
<dbReference type="GO" id="GO:0016887">
    <property type="term" value="F:ATP hydrolysis activity"/>
    <property type="evidence" value="ECO:0007669"/>
    <property type="project" value="InterPro"/>
</dbReference>
<feature type="coiled-coil region" evidence="1">
    <location>
        <begin position="492"/>
        <end position="663"/>
    </location>
</feature>
<dbReference type="InterPro" id="IPR027417">
    <property type="entry name" value="P-loop_NTPase"/>
</dbReference>
<dbReference type="InterPro" id="IPR038729">
    <property type="entry name" value="Rad50/SbcC_AAA"/>
</dbReference>
<name>A0A1M6QJR7_9AQUI</name>
<dbReference type="Gene3D" id="3.40.50.300">
    <property type="entry name" value="P-loop containing nucleotide triphosphate hydrolases"/>
    <property type="match status" value="2"/>
</dbReference>
<dbReference type="AlphaFoldDB" id="A0A1M6QJR7"/>
<keyword evidence="1" id="KW-0175">Coiled coil</keyword>
<evidence type="ECO:0000313" key="4">
    <source>
        <dbReference type="Proteomes" id="UP000189810"/>
    </source>
</evidence>
<dbReference type="GO" id="GO:0004527">
    <property type="term" value="F:exonuclease activity"/>
    <property type="evidence" value="ECO:0007669"/>
    <property type="project" value="UniProtKB-KW"/>
</dbReference>
<dbReference type="SUPFAM" id="SSF52540">
    <property type="entry name" value="P-loop containing nucleoside triphosphate hydrolases"/>
    <property type="match status" value="2"/>
</dbReference>
<evidence type="ECO:0000313" key="3">
    <source>
        <dbReference type="EMBL" id="SHK20491.1"/>
    </source>
</evidence>
<accession>A0A1M6QJR7</accession>
<dbReference type="STRING" id="381751.SAMN05444391_0266"/>
<evidence type="ECO:0000259" key="2">
    <source>
        <dbReference type="Pfam" id="PF13476"/>
    </source>
</evidence>
<evidence type="ECO:0000256" key="1">
    <source>
        <dbReference type="SAM" id="Coils"/>
    </source>
</evidence>
<organism evidence="3 4">
    <name type="scientific">Thermocrinis minervae</name>
    <dbReference type="NCBI Taxonomy" id="381751"/>
    <lineage>
        <taxon>Bacteria</taxon>
        <taxon>Pseudomonadati</taxon>
        <taxon>Aquificota</taxon>
        <taxon>Aquificia</taxon>
        <taxon>Aquificales</taxon>
        <taxon>Aquificaceae</taxon>
        <taxon>Thermocrinis</taxon>
    </lineage>
</organism>
<dbReference type="EMBL" id="LT670846">
    <property type="protein sequence ID" value="SHK20491.1"/>
    <property type="molecule type" value="Genomic_DNA"/>
</dbReference>
<gene>
    <name evidence="3" type="ORF">SAMN05444391_0266</name>
</gene>
<feature type="domain" description="Rad50/SbcC-type AAA" evidence="2">
    <location>
        <begin position="5"/>
        <end position="199"/>
    </location>
</feature>
<dbReference type="PANTHER" id="PTHR32114">
    <property type="entry name" value="ABC TRANSPORTER ABCH.3"/>
    <property type="match status" value="1"/>
</dbReference>
<dbReference type="PANTHER" id="PTHR32114:SF2">
    <property type="entry name" value="ABC TRANSPORTER ABCH.3"/>
    <property type="match status" value="1"/>
</dbReference>